<name>A0AAN7W348_9PEZI</name>
<sequence>MPAATRPGALQTWLQAPAESKRKRDSIDDHDDDDEGTAGTVAKKTSASNTARPKKQVKSAVAAKSTNAASKNTSKEAKKLYKDTLKALDKSYVALDKKVKAMDPNSRSITVDTYADNASGYIDKANKLDGMGETVLAFNLVMALADASHRCITSFRMSGDSGDCDDSFKELDTALVKFIDKREMPAEQLKADGLPAVPHRWTHKDADVGEFKTGRPNKQQRNMIEVQYIEYEKERRAERCIRREECGDWVQVALVELKEDQKYLSDHGIGCDFLTGSGDRNCYFVESIAMMEKMVAAREL</sequence>
<reference evidence="2" key="1">
    <citation type="submission" date="2023-08" db="EMBL/GenBank/DDBJ databases">
        <title>Black Yeasts Isolated from many extreme environments.</title>
        <authorList>
            <person name="Coleine C."/>
            <person name="Stajich J.E."/>
            <person name="Selbmann L."/>
        </authorList>
    </citation>
    <scope>NUCLEOTIDE SEQUENCE</scope>
    <source>
        <strain evidence="2">CCFEE 5810</strain>
    </source>
</reference>
<proteinExistence type="predicted"/>
<feature type="region of interest" description="Disordered" evidence="1">
    <location>
        <begin position="1"/>
        <end position="72"/>
    </location>
</feature>
<gene>
    <name evidence="2" type="ORF">LTR97_008886</name>
</gene>
<organism evidence="2 3">
    <name type="scientific">Elasticomyces elasticus</name>
    <dbReference type="NCBI Taxonomy" id="574655"/>
    <lineage>
        <taxon>Eukaryota</taxon>
        <taxon>Fungi</taxon>
        <taxon>Dikarya</taxon>
        <taxon>Ascomycota</taxon>
        <taxon>Pezizomycotina</taxon>
        <taxon>Dothideomycetes</taxon>
        <taxon>Dothideomycetidae</taxon>
        <taxon>Mycosphaerellales</taxon>
        <taxon>Teratosphaeriaceae</taxon>
        <taxon>Elasticomyces</taxon>
    </lineage>
</organism>
<dbReference type="EMBL" id="JAVRQU010000014">
    <property type="protein sequence ID" value="KAK5695380.1"/>
    <property type="molecule type" value="Genomic_DNA"/>
</dbReference>
<evidence type="ECO:0000313" key="3">
    <source>
        <dbReference type="Proteomes" id="UP001310594"/>
    </source>
</evidence>
<protein>
    <submittedName>
        <fullName evidence="2">Uncharacterized protein</fullName>
    </submittedName>
</protein>
<dbReference type="AlphaFoldDB" id="A0AAN7W348"/>
<accession>A0AAN7W348</accession>
<dbReference type="Proteomes" id="UP001310594">
    <property type="component" value="Unassembled WGS sequence"/>
</dbReference>
<comment type="caution">
    <text evidence="2">The sequence shown here is derived from an EMBL/GenBank/DDBJ whole genome shotgun (WGS) entry which is preliminary data.</text>
</comment>
<evidence type="ECO:0000256" key="1">
    <source>
        <dbReference type="SAM" id="MobiDB-lite"/>
    </source>
</evidence>
<evidence type="ECO:0000313" key="2">
    <source>
        <dbReference type="EMBL" id="KAK5695380.1"/>
    </source>
</evidence>